<dbReference type="RefSeq" id="WP_008788414.1">
    <property type="nucleotide sequence ID" value="NZ_AKCB01000002.1"/>
</dbReference>
<comment type="similarity">
    <text evidence="3">Belongs to the acetyltransferase family. RimJ subfamily.</text>
</comment>
<dbReference type="GO" id="GO:0005737">
    <property type="term" value="C:cytoplasm"/>
    <property type="evidence" value="ECO:0007669"/>
    <property type="project" value="TreeGrafter"/>
</dbReference>
<dbReference type="AlphaFoldDB" id="E7G960"/>
<keyword evidence="1 5" id="KW-0808">Transferase</keyword>
<dbReference type="HOGENOM" id="CLU_013985_3_6_9"/>
<sequence>MNAHIDVTDVILETERLILRPWTMNDLDDFYEYASQSGVGEMAGWKAHESIDESRKILTMFMKEKKTFAIEYKDNHKVIGSLGIEVDRLKDDPEYQSLYGREIGYVLNKDYWGAGLMPEAVQCVIQYCFKQLHYDYLLCGYYNKNNKSRRVNEKCGFQFLKEVDFHTRMGTVEPGKLNIIKK</sequence>
<comment type="caution">
    <text evidence="5">The sequence shown here is derived from an EMBL/GenBank/DDBJ whole genome shotgun (WGS) entry which is preliminary data.</text>
</comment>
<protein>
    <submittedName>
        <fullName evidence="5">Ribosomal-protein-alanine acetyltransferase</fullName>
    </submittedName>
</protein>
<dbReference type="GeneID" id="78230932"/>
<evidence type="ECO:0000256" key="2">
    <source>
        <dbReference type="ARBA" id="ARBA00023315"/>
    </source>
</evidence>
<dbReference type="InterPro" id="IPR016181">
    <property type="entry name" value="Acyl_CoA_acyltransferase"/>
</dbReference>
<evidence type="ECO:0000313" key="6">
    <source>
        <dbReference type="Proteomes" id="UP000003157"/>
    </source>
</evidence>
<dbReference type="InterPro" id="IPR051531">
    <property type="entry name" value="N-acetyltransferase"/>
</dbReference>
<evidence type="ECO:0000256" key="1">
    <source>
        <dbReference type="ARBA" id="ARBA00022679"/>
    </source>
</evidence>
<dbReference type="PANTHER" id="PTHR43792">
    <property type="entry name" value="GNAT FAMILY, PUTATIVE (AFU_ORTHOLOGUE AFUA_3G00765)-RELATED-RELATED"/>
    <property type="match status" value="1"/>
</dbReference>
<keyword evidence="6" id="KW-1185">Reference proteome</keyword>
<dbReference type="Proteomes" id="UP000003157">
    <property type="component" value="Unassembled WGS sequence"/>
</dbReference>
<accession>E7G960</accession>
<evidence type="ECO:0000256" key="3">
    <source>
        <dbReference type="ARBA" id="ARBA00038502"/>
    </source>
</evidence>
<evidence type="ECO:0000259" key="4">
    <source>
        <dbReference type="PROSITE" id="PS51186"/>
    </source>
</evidence>
<name>E7G960_9FIRM</name>
<dbReference type="GO" id="GO:0008999">
    <property type="term" value="F:protein-N-terminal-alanine acetyltransferase activity"/>
    <property type="evidence" value="ECO:0007669"/>
    <property type="project" value="TreeGrafter"/>
</dbReference>
<dbReference type="OrthoDB" id="9785602at2"/>
<reference evidence="5 6" key="1">
    <citation type="submission" date="2010-12" db="EMBL/GenBank/DDBJ databases">
        <title>The Genome Sequence of Coprobacillus sp. strain 29_1.</title>
        <authorList>
            <consortium name="The Broad Institute Genome Sequencing Platform"/>
            <person name="Earl A."/>
            <person name="Ward D."/>
            <person name="Feldgarden M."/>
            <person name="Gevers D."/>
            <person name="Daigneault M."/>
            <person name="Sibley C.D."/>
            <person name="White A."/>
            <person name="Strauss J."/>
            <person name="Allen-Vercoe E."/>
            <person name="Young S.K."/>
            <person name="Zeng Q."/>
            <person name="Gargeya S."/>
            <person name="Fitzgerald M."/>
            <person name="Haas B."/>
            <person name="Abouelleil A."/>
            <person name="Alvarado L."/>
            <person name="Arachchi H.M."/>
            <person name="Berlin A."/>
            <person name="Brown A."/>
            <person name="Chapman S.B."/>
            <person name="Chen Z."/>
            <person name="Dunbar C."/>
            <person name="Freedman E."/>
            <person name="Gearin G."/>
            <person name="Gellesch M."/>
            <person name="Goldberg J."/>
            <person name="Griggs A."/>
            <person name="Gujja S."/>
            <person name="Heilman E."/>
            <person name="Heiman D."/>
            <person name="Howarth C."/>
            <person name="Larson L."/>
            <person name="Lui A."/>
            <person name="MacDonald P.J.P."/>
            <person name="Mehta T."/>
            <person name="Montmayeur A."/>
            <person name="Murphy C."/>
            <person name="Neiman D."/>
            <person name="Pearson M."/>
            <person name="Priest M."/>
            <person name="Roberts A."/>
            <person name="Saif S."/>
            <person name="Shea T."/>
            <person name="Shenoy N."/>
            <person name="Sisk P."/>
            <person name="Stolte C."/>
            <person name="Sykes S."/>
            <person name="White J."/>
            <person name="Yandava C."/>
            <person name="Nusbaum C."/>
            <person name="Birren B."/>
        </authorList>
    </citation>
    <scope>NUCLEOTIDE SEQUENCE [LARGE SCALE GENOMIC DNA]</scope>
    <source>
        <strain evidence="5 6">29_1</strain>
    </source>
</reference>
<feature type="domain" description="N-acetyltransferase" evidence="4">
    <location>
        <begin position="17"/>
        <end position="179"/>
    </location>
</feature>
<gene>
    <name evidence="5" type="ORF">HMPREF9488_01298</name>
</gene>
<dbReference type="PROSITE" id="PS51186">
    <property type="entry name" value="GNAT"/>
    <property type="match status" value="1"/>
</dbReference>
<organism evidence="5 6">
    <name type="scientific">Coprobacillus cateniformis</name>
    <dbReference type="NCBI Taxonomy" id="100884"/>
    <lineage>
        <taxon>Bacteria</taxon>
        <taxon>Bacillati</taxon>
        <taxon>Bacillota</taxon>
        <taxon>Erysipelotrichia</taxon>
        <taxon>Erysipelotrichales</taxon>
        <taxon>Coprobacillaceae</taxon>
        <taxon>Coprobacillus</taxon>
    </lineage>
</organism>
<dbReference type="Gene3D" id="3.40.630.30">
    <property type="match status" value="1"/>
</dbReference>
<dbReference type="SUPFAM" id="SSF55729">
    <property type="entry name" value="Acyl-CoA N-acyltransferases (Nat)"/>
    <property type="match status" value="1"/>
</dbReference>
<keyword evidence="2" id="KW-0012">Acyltransferase</keyword>
<proteinExistence type="inferred from homology"/>
<dbReference type="STRING" id="100884.GCA_000269565_03140"/>
<evidence type="ECO:0000313" key="5">
    <source>
        <dbReference type="EMBL" id="EFW05501.1"/>
    </source>
</evidence>
<dbReference type="PANTHER" id="PTHR43792:SF8">
    <property type="entry name" value="[RIBOSOMAL PROTEIN US5]-ALANINE N-ACETYLTRANSFERASE"/>
    <property type="match status" value="1"/>
</dbReference>
<dbReference type="Pfam" id="PF13302">
    <property type="entry name" value="Acetyltransf_3"/>
    <property type="match status" value="1"/>
</dbReference>
<dbReference type="eggNOG" id="COG1670">
    <property type="taxonomic scope" value="Bacteria"/>
</dbReference>
<dbReference type="InterPro" id="IPR000182">
    <property type="entry name" value="GNAT_dom"/>
</dbReference>
<dbReference type="EMBL" id="ADKX01000023">
    <property type="protein sequence ID" value="EFW05501.1"/>
    <property type="molecule type" value="Genomic_DNA"/>
</dbReference>